<dbReference type="SUPFAM" id="SSF55785">
    <property type="entry name" value="PYP-like sensor domain (PAS domain)"/>
    <property type="match status" value="2"/>
</dbReference>
<dbReference type="CDD" id="cd00130">
    <property type="entry name" value="PAS"/>
    <property type="match status" value="1"/>
</dbReference>
<evidence type="ECO:0000259" key="8">
    <source>
        <dbReference type="PROSITE" id="PS50109"/>
    </source>
</evidence>
<dbReference type="STRING" id="497964.CfE428DRAFT_2991"/>
<gene>
    <name evidence="10" type="ORF">CfE428DRAFT_2991</name>
</gene>
<keyword evidence="3" id="KW-0597">Phosphoprotein</keyword>
<sequence>MKLSPKHVLTGLALLGALVIFYLKTNHIVFAEHKRFDDDIHRLRQVDASLNQDVLKSPFHLIEDYDRFPEEINALQKTTEELGGAIPSFTPPAGRGLIQQKVNELSQLLSQKEELLERFKSQNAVLNNSLRYLPVSGTELIEATAGDDQGRELKAILNEVMRQVLVYSLRTDDESAQEIHVSLSKLDEWRSRHRDDAQGAALASLAGHVKSIVQHKPRVEALMEQLVSIPVDQCLEEMQGVYDEQFARAMRRADLYRVGLYLLCGFLVVGIGYTIFALDAANTHLERRVAGRTSDLSRKNEELRLEIAERQRAEKLLAENEQRLRLILESEPECVKLVDADGILLEMNPAGLRMVEASHFGEVLGQSVYGIVAPDYHPVFRALNEAVFQGESRIAEYEIIGLKGTRRWMQTHACPLRDTAGKIFAQLAVTRDVTESRRVEAELAYERDLLRTLLENSPDQIYFKDRDSRFLKCSNALAGRFQVTHGDDLVGRCDFDYFTDEHARPAFEDEQEIIRTGRAMVGKVEKEIWKDSDGHKVTWVLTTKVPLQDKTGEIIGTFGISKDITAIKEAENKLEAVHKELLHTSRQAGMAEVATSVLHNVGNVLNSVNVSCAVISEKIGKSRIANVTKVAELLIQHADDVPAFFASDPVGQKLPHFLTKLAQRLSTEQAVVLDEVRLLAKNIEHIREIVAMQQSYANVAGVQEALPVQELVEDALHMNGAALARHGVKVIREYAAAPPVSVDKHKVLQILVNLMRNAKHALTDGGREDKQILVSIRRRDDHVAVSISDNGIGIAPENMTRIFAHGFTTKRGGHGFGLHSGVLAAREMGGRLAAHSDGPGRGATFTLELPINPPVTATPLPSKNRH</sequence>
<feature type="domain" description="PAC" evidence="9">
    <location>
        <begin position="393"/>
        <end position="445"/>
    </location>
</feature>
<dbReference type="InterPro" id="IPR004358">
    <property type="entry name" value="Sig_transdc_His_kin-like_C"/>
</dbReference>
<dbReference type="AlphaFoldDB" id="B4D266"/>
<evidence type="ECO:0000256" key="1">
    <source>
        <dbReference type="ARBA" id="ARBA00000085"/>
    </source>
</evidence>
<keyword evidence="11" id="KW-1185">Reference proteome</keyword>
<dbReference type="EMBL" id="ABVL01000008">
    <property type="protein sequence ID" value="EDY19306.1"/>
    <property type="molecule type" value="Genomic_DNA"/>
</dbReference>
<dbReference type="GO" id="GO:0004673">
    <property type="term" value="F:protein histidine kinase activity"/>
    <property type="evidence" value="ECO:0007669"/>
    <property type="project" value="UniProtKB-EC"/>
</dbReference>
<feature type="transmembrane region" description="Helical" evidence="7">
    <location>
        <begin position="258"/>
        <end position="278"/>
    </location>
</feature>
<proteinExistence type="predicted"/>
<keyword evidence="6" id="KW-0175">Coiled coil</keyword>
<dbReference type="RefSeq" id="WP_006980316.1">
    <property type="nucleotide sequence ID" value="NZ_ABVL01000008.1"/>
</dbReference>
<dbReference type="SMART" id="SM00387">
    <property type="entry name" value="HATPase_c"/>
    <property type="match status" value="1"/>
</dbReference>
<dbReference type="Proteomes" id="UP000005824">
    <property type="component" value="Unassembled WGS sequence"/>
</dbReference>
<feature type="domain" description="Histidine kinase" evidence="8">
    <location>
        <begin position="671"/>
        <end position="853"/>
    </location>
</feature>
<dbReference type="PANTHER" id="PTHR43304:SF1">
    <property type="entry name" value="PAC DOMAIN-CONTAINING PROTEIN"/>
    <property type="match status" value="1"/>
</dbReference>
<feature type="domain" description="PAC" evidence="9">
    <location>
        <begin position="522"/>
        <end position="576"/>
    </location>
</feature>
<keyword evidence="7" id="KW-0472">Membrane</keyword>
<evidence type="ECO:0000256" key="2">
    <source>
        <dbReference type="ARBA" id="ARBA00012438"/>
    </source>
</evidence>
<keyword evidence="7" id="KW-1133">Transmembrane helix</keyword>
<evidence type="ECO:0000313" key="11">
    <source>
        <dbReference type="Proteomes" id="UP000005824"/>
    </source>
</evidence>
<feature type="transmembrane region" description="Helical" evidence="7">
    <location>
        <begin position="6"/>
        <end position="25"/>
    </location>
</feature>
<dbReference type="InterPro" id="IPR003594">
    <property type="entry name" value="HATPase_dom"/>
</dbReference>
<dbReference type="SMART" id="SM00091">
    <property type="entry name" value="PAS"/>
    <property type="match status" value="2"/>
</dbReference>
<comment type="caution">
    <text evidence="10">The sequence shown here is derived from an EMBL/GenBank/DDBJ whole genome shotgun (WGS) entry which is preliminary data.</text>
</comment>
<dbReference type="InterPro" id="IPR013656">
    <property type="entry name" value="PAS_4"/>
</dbReference>
<evidence type="ECO:0000256" key="7">
    <source>
        <dbReference type="SAM" id="Phobius"/>
    </source>
</evidence>
<evidence type="ECO:0000256" key="3">
    <source>
        <dbReference type="ARBA" id="ARBA00022553"/>
    </source>
</evidence>
<dbReference type="SUPFAM" id="SSF55874">
    <property type="entry name" value="ATPase domain of HSP90 chaperone/DNA topoisomerase II/histidine kinase"/>
    <property type="match status" value="1"/>
</dbReference>
<dbReference type="InterPro" id="IPR035965">
    <property type="entry name" value="PAS-like_dom_sf"/>
</dbReference>
<organism evidence="10 11">
    <name type="scientific">Chthoniobacter flavus Ellin428</name>
    <dbReference type="NCBI Taxonomy" id="497964"/>
    <lineage>
        <taxon>Bacteria</taxon>
        <taxon>Pseudomonadati</taxon>
        <taxon>Verrucomicrobiota</taxon>
        <taxon>Spartobacteria</taxon>
        <taxon>Chthoniobacterales</taxon>
        <taxon>Chthoniobacteraceae</taxon>
        <taxon>Chthoniobacter</taxon>
    </lineage>
</organism>
<dbReference type="PROSITE" id="PS50113">
    <property type="entry name" value="PAC"/>
    <property type="match status" value="2"/>
</dbReference>
<evidence type="ECO:0000256" key="6">
    <source>
        <dbReference type="SAM" id="Coils"/>
    </source>
</evidence>
<dbReference type="PANTHER" id="PTHR43304">
    <property type="entry name" value="PHYTOCHROME-LIKE PROTEIN CPH1"/>
    <property type="match status" value="1"/>
</dbReference>
<dbReference type="SMART" id="SM00086">
    <property type="entry name" value="PAC"/>
    <property type="match status" value="2"/>
</dbReference>
<name>B4D266_9BACT</name>
<keyword evidence="7" id="KW-0812">Transmembrane</keyword>
<dbReference type="NCBIfam" id="TIGR00229">
    <property type="entry name" value="sensory_box"/>
    <property type="match status" value="2"/>
</dbReference>
<evidence type="ECO:0000256" key="4">
    <source>
        <dbReference type="ARBA" id="ARBA00022679"/>
    </source>
</evidence>
<dbReference type="InterPro" id="IPR036890">
    <property type="entry name" value="HATPase_C_sf"/>
</dbReference>
<dbReference type="eggNOG" id="COG5002">
    <property type="taxonomic scope" value="Bacteria"/>
</dbReference>
<feature type="coiled-coil region" evidence="6">
    <location>
        <begin position="296"/>
        <end position="323"/>
    </location>
</feature>
<keyword evidence="5 10" id="KW-0418">Kinase</keyword>
<evidence type="ECO:0000259" key="9">
    <source>
        <dbReference type="PROSITE" id="PS50113"/>
    </source>
</evidence>
<dbReference type="Pfam" id="PF19443">
    <property type="entry name" value="DAHL"/>
    <property type="match status" value="1"/>
</dbReference>
<comment type="catalytic activity">
    <reaction evidence="1">
        <text>ATP + protein L-histidine = ADP + protein N-phospho-L-histidine.</text>
        <dbReference type="EC" id="2.7.13.3"/>
    </reaction>
</comment>
<dbReference type="eggNOG" id="COG2202">
    <property type="taxonomic scope" value="Bacteria"/>
</dbReference>
<keyword evidence="4" id="KW-0808">Transferase</keyword>
<dbReference type="Pfam" id="PF08448">
    <property type="entry name" value="PAS_4"/>
    <property type="match status" value="2"/>
</dbReference>
<dbReference type="InterPro" id="IPR005467">
    <property type="entry name" value="His_kinase_dom"/>
</dbReference>
<dbReference type="Gene3D" id="3.30.450.20">
    <property type="entry name" value="PAS domain"/>
    <property type="match status" value="2"/>
</dbReference>
<evidence type="ECO:0000256" key="5">
    <source>
        <dbReference type="ARBA" id="ARBA00022777"/>
    </source>
</evidence>
<dbReference type="InterPro" id="IPR000014">
    <property type="entry name" value="PAS"/>
</dbReference>
<dbReference type="InParanoid" id="B4D266"/>
<dbReference type="PROSITE" id="PS50109">
    <property type="entry name" value="HIS_KIN"/>
    <property type="match status" value="1"/>
</dbReference>
<dbReference type="InterPro" id="IPR000700">
    <property type="entry name" value="PAS-assoc_C"/>
</dbReference>
<reference evidence="10 11" key="1">
    <citation type="journal article" date="2011" name="J. Bacteriol.">
        <title>Genome sequence of Chthoniobacter flavus Ellin428, an aerobic heterotrophic soil bacterium.</title>
        <authorList>
            <person name="Kant R."/>
            <person name="van Passel M.W."/>
            <person name="Palva A."/>
            <person name="Lucas S."/>
            <person name="Lapidus A."/>
            <person name="Glavina Del Rio T."/>
            <person name="Dalin E."/>
            <person name="Tice H."/>
            <person name="Bruce D."/>
            <person name="Goodwin L."/>
            <person name="Pitluck S."/>
            <person name="Larimer F.W."/>
            <person name="Land M.L."/>
            <person name="Hauser L."/>
            <person name="Sangwan P."/>
            <person name="de Vos W.M."/>
            <person name="Janssen P.H."/>
            <person name="Smidt H."/>
        </authorList>
    </citation>
    <scope>NUCLEOTIDE SEQUENCE [LARGE SCALE GENOMIC DNA]</scope>
    <source>
        <strain evidence="10 11">Ellin428</strain>
    </source>
</reference>
<dbReference type="EC" id="2.7.13.3" evidence="2"/>
<dbReference type="InterPro" id="IPR052162">
    <property type="entry name" value="Sensor_kinase/Photoreceptor"/>
</dbReference>
<dbReference type="InterPro" id="IPR001610">
    <property type="entry name" value="PAC"/>
</dbReference>
<feature type="coiled-coil region" evidence="6">
    <location>
        <begin position="98"/>
        <end position="129"/>
    </location>
</feature>
<evidence type="ECO:0000313" key="10">
    <source>
        <dbReference type="EMBL" id="EDY19306.1"/>
    </source>
</evidence>
<dbReference type="InterPro" id="IPR045812">
    <property type="entry name" value="DAHL"/>
</dbReference>
<dbReference type="Pfam" id="PF02518">
    <property type="entry name" value="HATPase_c"/>
    <property type="match status" value="1"/>
</dbReference>
<protein>
    <recommendedName>
        <fullName evidence="2">histidine kinase</fullName>
        <ecNumber evidence="2">2.7.13.3</ecNumber>
    </recommendedName>
</protein>
<dbReference type="PRINTS" id="PR00344">
    <property type="entry name" value="BCTRLSENSOR"/>
</dbReference>
<dbReference type="Gene3D" id="3.30.565.10">
    <property type="entry name" value="Histidine kinase-like ATPase, C-terminal domain"/>
    <property type="match status" value="1"/>
</dbReference>
<dbReference type="eggNOG" id="COG4191">
    <property type="taxonomic scope" value="Bacteria"/>
</dbReference>
<accession>B4D266</accession>